<proteinExistence type="predicted"/>
<accession>F5YHS7</accession>
<reference evidence="3" key="1">
    <citation type="submission" date="2009-12" db="EMBL/GenBank/DDBJ databases">
        <title>Complete sequence of Treponema primitia strain ZAS-2.</title>
        <authorList>
            <person name="Tetu S.G."/>
            <person name="Matson E."/>
            <person name="Ren Q."/>
            <person name="Seshadri R."/>
            <person name="Elbourne L."/>
            <person name="Hassan K.A."/>
            <person name="Durkin A."/>
            <person name="Radune D."/>
            <person name="Mohamoud Y."/>
            <person name="Shay R."/>
            <person name="Jin S."/>
            <person name="Zhang X."/>
            <person name="Lucey K."/>
            <person name="Ballor N.R."/>
            <person name="Ottesen E."/>
            <person name="Rosenthal R."/>
            <person name="Allen A."/>
            <person name="Leadbetter J.R."/>
            <person name="Paulsen I.T."/>
        </authorList>
    </citation>
    <scope>NUCLEOTIDE SEQUENCE [LARGE SCALE GENOMIC DNA]</scope>
    <source>
        <strain evidence="3">ATCC BAA-887 / DSM 12427 / ZAS-2</strain>
    </source>
</reference>
<dbReference type="AlphaFoldDB" id="F5YHS7"/>
<keyword evidence="1" id="KW-0472">Membrane</keyword>
<dbReference type="EMBL" id="CP001843">
    <property type="protein sequence ID" value="AEF85800.1"/>
    <property type="molecule type" value="Genomic_DNA"/>
</dbReference>
<keyword evidence="1" id="KW-0812">Transmembrane</keyword>
<keyword evidence="3" id="KW-1185">Reference proteome</keyword>
<evidence type="ECO:0000313" key="3">
    <source>
        <dbReference type="Proteomes" id="UP000009223"/>
    </source>
</evidence>
<feature type="transmembrane region" description="Helical" evidence="1">
    <location>
        <begin position="20"/>
        <end position="42"/>
    </location>
</feature>
<dbReference type="STRING" id="545694.TREPR_0994"/>
<protein>
    <submittedName>
        <fullName evidence="2">Uncharacterized protein</fullName>
    </submittedName>
</protein>
<evidence type="ECO:0000313" key="2">
    <source>
        <dbReference type="EMBL" id="AEF85800.1"/>
    </source>
</evidence>
<reference evidence="2 3" key="2">
    <citation type="journal article" date="2011" name="ISME J.">
        <title>RNA-seq reveals cooperative metabolic interactions between two termite-gut spirochete species in co-culture.</title>
        <authorList>
            <person name="Rosenthal A.Z."/>
            <person name="Matson E.G."/>
            <person name="Eldar A."/>
            <person name="Leadbetter J.R."/>
        </authorList>
    </citation>
    <scope>NUCLEOTIDE SEQUENCE [LARGE SCALE GENOMIC DNA]</scope>
    <source>
        <strain evidence="3">ATCC BAA-887 / DSM 12427 / ZAS-2</strain>
    </source>
</reference>
<evidence type="ECO:0000256" key="1">
    <source>
        <dbReference type="SAM" id="Phobius"/>
    </source>
</evidence>
<gene>
    <name evidence="2" type="ordered locus">TREPR_0994</name>
</gene>
<sequence length="63" mass="7304">MIEPIATNLSGSKKYVRRSISFFILILFQVQIVTASFSGDGARDTMQNRRMAPFYFFLWPKPI</sequence>
<dbReference type="KEGG" id="tpi:TREPR_0994"/>
<dbReference type="HOGENOM" id="CLU_2884630_0_0_12"/>
<dbReference type="Proteomes" id="UP000009223">
    <property type="component" value="Chromosome"/>
</dbReference>
<organism evidence="2 3">
    <name type="scientific">Treponema primitia (strain ATCC BAA-887 / DSM 12427 / ZAS-2)</name>
    <dbReference type="NCBI Taxonomy" id="545694"/>
    <lineage>
        <taxon>Bacteria</taxon>
        <taxon>Pseudomonadati</taxon>
        <taxon>Spirochaetota</taxon>
        <taxon>Spirochaetia</taxon>
        <taxon>Spirochaetales</taxon>
        <taxon>Treponemataceae</taxon>
        <taxon>Treponema</taxon>
    </lineage>
</organism>
<keyword evidence="1" id="KW-1133">Transmembrane helix</keyword>
<name>F5YHS7_TREPZ</name>